<dbReference type="Proteomes" id="UP000187465">
    <property type="component" value="Unassembled WGS sequence"/>
</dbReference>
<accession>A0A1R0X2R2</accession>
<gene>
    <name evidence="1" type="ORF">BJP51_25025</name>
</gene>
<sequence length="219" mass="25263">MGTLINLTGERFGRFTVLEQAKCSRFGKARWVCVCDCGAQRTVQSRDLRKGKSTSCGCLHREMTSERRTTHGMSSRSRFYRIWAEMKRRCADPKRRSYRDYGGRGIRVDDRWLKFENFKEDMHGAYLAHAAEYGEDSTTIERIDVNGSYCADNTCWVTKAEQALNTRSTLNAIGVFETNSGKWCAYIKRRGNKHSRTFETRDEALEWRAGIADMYAKSV</sequence>
<dbReference type="EMBL" id="MKQP01000036">
    <property type="protein sequence ID" value="OMD27462.1"/>
    <property type="molecule type" value="Genomic_DNA"/>
</dbReference>
<protein>
    <recommendedName>
        <fullName evidence="3">AP2/ERF domain-containing protein</fullName>
    </recommendedName>
</protein>
<proteinExistence type="predicted"/>
<evidence type="ECO:0000313" key="1">
    <source>
        <dbReference type="EMBL" id="OMD27462.1"/>
    </source>
</evidence>
<comment type="caution">
    <text evidence="1">The sequence shown here is derived from an EMBL/GenBank/DDBJ whole genome shotgun (WGS) entry which is preliminary data.</text>
</comment>
<organism evidence="1 2">
    <name type="scientific">Paenibacillus odorifer</name>
    <dbReference type="NCBI Taxonomy" id="189426"/>
    <lineage>
        <taxon>Bacteria</taxon>
        <taxon>Bacillati</taxon>
        <taxon>Bacillota</taxon>
        <taxon>Bacilli</taxon>
        <taxon>Bacillales</taxon>
        <taxon>Paenibacillaceae</taxon>
        <taxon>Paenibacillus</taxon>
    </lineage>
</organism>
<dbReference type="AlphaFoldDB" id="A0A1R0X2R2"/>
<evidence type="ECO:0000313" key="2">
    <source>
        <dbReference type="Proteomes" id="UP000187465"/>
    </source>
</evidence>
<name>A0A1R0X2R2_9BACL</name>
<evidence type="ECO:0008006" key="3">
    <source>
        <dbReference type="Google" id="ProtNLM"/>
    </source>
</evidence>
<reference evidence="1 2" key="1">
    <citation type="submission" date="2016-10" db="EMBL/GenBank/DDBJ databases">
        <title>Paenibacillus species isolates.</title>
        <authorList>
            <person name="Beno S.M."/>
        </authorList>
    </citation>
    <scope>NUCLEOTIDE SEQUENCE [LARGE SCALE GENOMIC DNA]</scope>
    <source>
        <strain evidence="1 2">FSL H7-0604</strain>
    </source>
</reference>